<evidence type="ECO:0000313" key="1">
    <source>
        <dbReference type="EMBL" id="GAA0496011.1"/>
    </source>
</evidence>
<gene>
    <name evidence="1" type="ORF">GCM10009544_64800</name>
</gene>
<protein>
    <recommendedName>
        <fullName evidence="3">ESX-1 secretion-associated protein</fullName>
    </recommendedName>
</protein>
<evidence type="ECO:0008006" key="3">
    <source>
        <dbReference type="Google" id="ProtNLM"/>
    </source>
</evidence>
<reference evidence="1 2" key="1">
    <citation type="journal article" date="2019" name="Int. J. Syst. Evol. Microbiol.">
        <title>The Global Catalogue of Microorganisms (GCM) 10K type strain sequencing project: providing services to taxonomists for standard genome sequencing and annotation.</title>
        <authorList>
            <consortium name="The Broad Institute Genomics Platform"/>
            <consortium name="The Broad Institute Genome Sequencing Center for Infectious Disease"/>
            <person name="Wu L."/>
            <person name="Ma J."/>
        </authorList>
    </citation>
    <scope>NUCLEOTIDE SEQUENCE [LARGE SCALE GENOMIC DNA]</scope>
    <source>
        <strain evidence="1 2">JCM 10649</strain>
    </source>
</reference>
<name>A0ABN1BE99_9ACTN</name>
<accession>A0ABN1BE99</accession>
<proteinExistence type="predicted"/>
<keyword evidence="2" id="KW-1185">Reference proteome</keyword>
<sequence length="79" mass="8440">MARDYARRHGVIGPAEQGVAARIFDMNGDLVDEAVGAMKRLHEILAASAAELEKAAAHYRTTDLTEAAKLDAAYRKAAG</sequence>
<organism evidence="1 2">
    <name type="scientific">Streptomyces stramineus</name>
    <dbReference type="NCBI Taxonomy" id="173861"/>
    <lineage>
        <taxon>Bacteria</taxon>
        <taxon>Bacillati</taxon>
        <taxon>Actinomycetota</taxon>
        <taxon>Actinomycetes</taxon>
        <taxon>Kitasatosporales</taxon>
        <taxon>Streptomycetaceae</taxon>
        <taxon>Streptomyces</taxon>
    </lineage>
</organism>
<dbReference type="EMBL" id="BAAAHB010000159">
    <property type="protein sequence ID" value="GAA0496011.1"/>
    <property type="molecule type" value="Genomic_DNA"/>
</dbReference>
<comment type="caution">
    <text evidence="1">The sequence shown here is derived from an EMBL/GenBank/DDBJ whole genome shotgun (WGS) entry which is preliminary data.</text>
</comment>
<evidence type="ECO:0000313" key="2">
    <source>
        <dbReference type="Proteomes" id="UP001499895"/>
    </source>
</evidence>
<dbReference type="Proteomes" id="UP001499895">
    <property type="component" value="Unassembled WGS sequence"/>
</dbReference>